<feature type="domain" description="Thioredoxin" evidence="4">
    <location>
        <begin position="94"/>
        <end position="205"/>
    </location>
</feature>
<dbReference type="GO" id="GO:0006457">
    <property type="term" value="P:protein folding"/>
    <property type="evidence" value="ECO:0007669"/>
    <property type="project" value="TreeGrafter"/>
</dbReference>
<dbReference type="InterPro" id="IPR017937">
    <property type="entry name" value="Thioredoxin_CS"/>
</dbReference>
<evidence type="ECO:0000256" key="2">
    <source>
        <dbReference type="SAM" id="MobiDB-lite"/>
    </source>
</evidence>
<dbReference type="AlphaFoldDB" id="L8HEX0"/>
<sequence length="238" mass="27369">MERLFVLLLVLCAAVGLASAGRLVRLNDDNLERHFGESIGKDWVILFGNKKTTDPELVQTFQAFAEAEGYFVVGAVDCHYEPGDRIKYSGEEQTPEAWKEWAYKLTHNTWNESVSSGEWFVKYYAPWCAHCNQMAPMWSQFSEEHKNDFNVAKFDCTVPEHASICEAQLITGYPTFVFYIDGERFPHTGERNMEMFLRTATRARLGMLDYDEGEEDRDELAPSFGIPEDKKSDPYDEL</sequence>
<feature type="compositionally biased region" description="Basic and acidic residues" evidence="2">
    <location>
        <begin position="227"/>
        <end position="238"/>
    </location>
</feature>
<protein>
    <submittedName>
        <fullName evidence="5">Thioredoxin domain containing protein</fullName>
    </submittedName>
</protein>
<evidence type="ECO:0000259" key="4">
    <source>
        <dbReference type="PROSITE" id="PS51352"/>
    </source>
</evidence>
<dbReference type="GeneID" id="14924291"/>
<dbReference type="PANTHER" id="PTHR45672">
    <property type="entry name" value="PROTEIN DISULFIDE-ISOMERASE C17H9.14C-RELATED"/>
    <property type="match status" value="1"/>
</dbReference>
<dbReference type="SUPFAM" id="SSF52833">
    <property type="entry name" value="Thioredoxin-like"/>
    <property type="match status" value="1"/>
</dbReference>
<dbReference type="CDD" id="cd02961">
    <property type="entry name" value="PDI_a_family"/>
    <property type="match status" value="1"/>
</dbReference>
<dbReference type="PROSITE" id="PS51352">
    <property type="entry name" value="THIOREDOXIN_2"/>
    <property type="match status" value="1"/>
</dbReference>
<reference evidence="5 6" key="1">
    <citation type="journal article" date="2013" name="Genome Biol.">
        <title>Genome of Acanthamoeba castellanii highlights extensive lateral gene transfer and early evolution of tyrosine kinase signaling.</title>
        <authorList>
            <person name="Clarke M."/>
            <person name="Lohan A.J."/>
            <person name="Liu B."/>
            <person name="Lagkouvardos I."/>
            <person name="Roy S."/>
            <person name="Zafar N."/>
            <person name="Bertelli C."/>
            <person name="Schilde C."/>
            <person name="Kianianmomeni A."/>
            <person name="Burglin T.R."/>
            <person name="Frech C."/>
            <person name="Turcotte B."/>
            <person name="Kopec K.O."/>
            <person name="Synnott J.M."/>
            <person name="Choo C."/>
            <person name="Paponov I."/>
            <person name="Finkler A."/>
            <person name="Soon Heng Tan C."/>
            <person name="Hutchins A.P."/>
            <person name="Weinmeier T."/>
            <person name="Rattei T."/>
            <person name="Chu J.S."/>
            <person name="Gimenez G."/>
            <person name="Irimia M."/>
            <person name="Rigden D.J."/>
            <person name="Fitzpatrick D.A."/>
            <person name="Lorenzo-Morales J."/>
            <person name="Bateman A."/>
            <person name="Chiu C.H."/>
            <person name="Tang P."/>
            <person name="Hegemann P."/>
            <person name="Fromm H."/>
            <person name="Raoult D."/>
            <person name="Greub G."/>
            <person name="Miranda-Saavedra D."/>
            <person name="Chen N."/>
            <person name="Nash P."/>
            <person name="Ginger M.L."/>
            <person name="Horn M."/>
            <person name="Schaap P."/>
            <person name="Caler L."/>
            <person name="Loftus B."/>
        </authorList>
    </citation>
    <scope>NUCLEOTIDE SEQUENCE [LARGE SCALE GENOMIC DNA]</scope>
    <source>
        <strain evidence="5 6">Neff</strain>
    </source>
</reference>
<dbReference type="PROSITE" id="PS00194">
    <property type="entry name" value="THIOREDOXIN_1"/>
    <property type="match status" value="1"/>
</dbReference>
<dbReference type="Pfam" id="PF00085">
    <property type="entry name" value="Thioredoxin"/>
    <property type="match status" value="1"/>
</dbReference>
<organism evidence="5 6">
    <name type="scientific">Acanthamoeba castellanii (strain ATCC 30010 / Neff)</name>
    <dbReference type="NCBI Taxonomy" id="1257118"/>
    <lineage>
        <taxon>Eukaryota</taxon>
        <taxon>Amoebozoa</taxon>
        <taxon>Discosea</taxon>
        <taxon>Longamoebia</taxon>
        <taxon>Centramoebida</taxon>
        <taxon>Acanthamoebidae</taxon>
        <taxon>Acanthamoeba</taxon>
    </lineage>
</organism>
<proteinExistence type="inferred from homology"/>
<dbReference type="EMBL" id="KB007857">
    <property type="protein sequence ID" value="ELR23318.1"/>
    <property type="molecule type" value="Genomic_DNA"/>
</dbReference>
<gene>
    <name evidence="5" type="ORF">ACA1_069020</name>
</gene>
<evidence type="ECO:0000256" key="3">
    <source>
        <dbReference type="SAM" id="SignalP"/>
    </source>
</evidence>
<keyword evidence="3" id="KW-0732">Signal</keyword>
<name>L8HEX0_ACACF</name>
<dbReference type="VEuPathDB" id="AmoebaDB:ACA1_069020"/>
<feature type="signal peptide" evidence="3">
    <location>
        <begin position="1"/>
        <end position="20"/>
    </location>
</feature>
<comment type="similarity">
    <text evidence="1">Belongs to the protein disulfide isomerase family.</text>
</comment>
<keyword evidence="6" id="KW-1185">Reference proteome</keyword>
<dbReference type="Gene3D" id="3.40.30.10">
    <property type="entry name" value="Glutaredoxin"/>
    <property type="match status" value="1"/>
</dbReference>
<dbReference type="OrthoDB" id="71336at2759"/>
<accession>L8HEX0</accession>
<evidence type="ECO:0000256" key="1">
    <source>
        <dbReference type="ARBA" id="ARBA00006347"/>
    </source>
</evidence>
<dbReference type="STRING" id="1257118.L8HEX0"/>
<dbReference type="GO" id="GO:0005783">
    <property type="term" value="C:endoplasmic reticulum"/>
    <property type="evidence" value="ECO:0007669"/>
    <property type="project" value="TreeGrafter"/>
</dbReference>
<dbReference type="InterPro" id="IPR051063">
    <property type="entry name" value="PDI"/>
</dbReference>
<dbReference type="KEGG" id="acan:ACA1_069020"/>
<feature type="region of interest" description="Disordered" evidence="2">
    <location>
        <begin position="211"/>
        <end position="238"/>
    </location>
</feature>
<dbReference type="InterPro" id="IPR036249">
    <property type="entry name" value="Thioredoxin-like_sf"/>
</dbReference>
<evidence type="ECO:0000313" key="5">
    <source>
        <dbReference type="EMBL" id="ELR23318.1"/>
    </source>
</evidence>
<dbReference type="Proteomes" id="UP000011083">
    <property type="component" value="Unassembled WGS sequence"/>
</dbReference>
<dbReference type="RefSeq" id="XP_004352846.1">
    <property type="nucleotide sequence ID" value="XM_004352794.1"/>
</dbReference>
<dbReference type="GO" id="GO:0003756">
    <property type="term" value="F:protein disulfide isomerase activity"/>
    <property type="evidence" value="ECO:0007669"/>
    <property type="project" value="TreeGrafter"/>
</dbReference>
<dbReference type="InterPro" id="IPR013766">
    <property type="entry name" value="Thioredoxin_domain"/>
</dbReference>
<evidence type="ECO:0000313" key="6">
    <source>
        <dbReference type="Proteomes" id="UP000011083"/>
    </source>
</evidence>
<feature type="chain" id="PRO_5003990667" evidence="3">
    <location>
        <begin position="21"/>
        <end position="238"/>
    </location>
</feature>